<feature type="transmembrane region" description="Helical" evidence="1">
    <location>
        <begin position="24"/>
        <end position="46"/>
    </location>
</feature>
<evidence type="ECO:0000313" key="3">
    <source>
        <dbReference type="Proteomes" id="UP000179279"/>
    </source>
</evidence>
<comment type="caution">
    <text evidence="2">The sequence shown here is derived from an EMBL/GenBank/DDBJ whole genome shotgun (WGS) entry which is preliminary data.</text>
</comment>
<evidence type="ECO:0000313" key="2">
    <source>
        <dbReference type="EMBL" id="OGY32777.1"/>
    </source>
</evidence>
<gene>
    <name evidence="2" type="ORF">A3A57_00630</name>
</gene>
<proteinExistence type="predicted"/>
<dbReference type="EMBL" id="MHDA01000006">
    <property type="protein sequence ID" value="OGY32777.1"/>
    <property type="molecule type" value="Genomic_DNA"/>
</dbReference>
<keyword evidence="1" id="KW-0472">Membrane</keyword>
<protein>
    <submittedName>
        <fullName evidence="2">Uncharacterized protein</fullName>
    </submittedName>
</protein>
<sequence length="192" mass="21836">MIVQFWGQTQEGGPVEILVLVRELVFLALTLAVVWFVLGMGIRATLGIRAQRFYNTGALLPINTVLLPIMFLILVALELRFYLGRKRIFLALFADEPKPLDPRKQENLIAKIEDLRFRWLDAQVDAGRAEVAKGFRAKDRSFFANFATISERELRLGCKVAIACGYQVPVDLEKKMRLGLPMRLIKRIATAF</sequence>
<feature type="transmembrane region" description="Helical" evidence="1">
    <location>
        <begin position="58"/>
        <end position="77"/>
    </location>
</feature>
<evidence type="ECO:0000256" key="1">
    <source>
        <dbReference type="SAM" id="Phobius"/>
    </source>
</evidence>
<keyword evidence="1" id="KW-0812">Transmembrane</keyword>
<organism evidence="2 3">
    <name type="scientific">Candidatus Woykebacteria bacterium RIFCSPLOWO2_01_FULL_41_12</name>
    <dbReference type="NCBI Taxonomy" id="1802604"/>
    <lineage>
        <taxon>Bacteria</taxon>
        <taxon>Candidatus Woykeibacteriota</taxon>
    </lineage>
</organism>
<name>A0A1G1X074_9BACT</name>
<dbReference type="Proteomes" id="UP000179279">
    <property type="component" value="Unassembled WGS sequence"/>
</dbReference>
<keyword evidence="1" id="KW-1133">Transmembrane helix</keyword>
<accession>A0A1G1X074</accession>
<dbReference type="AlphaFoldDB" id="A0A1G1X074"/>
<reference evidence="2 3" key="1">
    <citation type="journal article" date="2016" name="Nat. Commun.">
        <title>Thousands of microbial genomes shed light on interconnected biogeochemical processes in an aquifer system.</title>
        <authorList>
            <person name="Anantharaman K."/>
            <person name="Brown C.T."/>
            <person name="Hug L.A."/>
            <person name="Sharon I."/>
            <person name="Castelle C.J."/>
            <person name="Probst A.J."/>
            <person name="Thomas B.C."/>
            <person name="Singh A."/>
            <person name="Wilkins M.J."/>
            <person name="Karaoz U."/>
            <person name="Brodie E.L."/>
            <person name="Williams K.H."/>
            <person name="Hubbard S.S."/>
            <person name="Banfield J.F."/>
        </authorList>
    </citation>
    <scope>NUCLEOTIDE SEQUENCE [LARGE SCALE GENOMIC DNA]</scope>
</reference>